<evidence type="ECO:0000313" key="6">
    <source>
        <dbReference type="EMBL" id="QIX00999.1"/>
    </source>
</evidence>
<dbReference type="InterPro" id="IPR007219">
    <property type="entry name" value="XnlR_reg_dom"/>
</dbReference>
<dbReference type="InterPro" id="IPR036864">
    <property type="entry name" value="Zn2-C6_fun-type_DNA-bd_sf"/>
</dbReference>
<keyword evidence="2" id="KW-0479">Metal-binding</keyword>
<name>A0A6H0Y2B1_9PEZI</name>
<feature type="compositionally biased region" description="Low complexity" evidence="4">
    <location>
        <begin position="67"/>
        <end position="81"/>
    </location>
</feature>
<accession>A0A6H0Y2B1</accession>
<evidence type="ECO:0000256" key="3">
    <source>
        <dbReference type="ARBA" id="ARBA00023242"/>
    </source>
</evidence>
<dbReference type="PROSITE" id="PS50048">
    <property type="entry name" value="ZN2_CY6_FUNGAL_2"/>
    <property type="match status" value="1"/>
</dbReference>
<gene>
    <name evidence="6" type="ORF">AMS68_006516</name>
</gene>
<evidence type="ECO:0000256" key="4">
    <source>
        <dbReference type="SAM" id="MobiDB-lite"/>
    </source>
</evidence>
<proteinExistence type="predicted"/>
<dbReference type="Pfam" id="PF00172">
    <property type="entry name" value="Zn_clus"/>
    <property type="match status" value="1"/>
</dbReference>
<dbReference type="SUPFAM" id="SSF57701">
    <property type="entry name" value="Zn2/Cys6 DNA-binding domain"/>
    <property type="match status" value="1"/>
</dbReference>
<dbReference type="GO" id="GO:0006351">
    <property type="term" value="P:DNA-templated transcription"/>
    <property type="evidence" value="ECO:0007669"/>
    <property type="project" value="InterPro"/>
</dbReference>
<dbReference type="PROSITE" id="PS00463">
    <property type="entry name" value="ZN2_CY6_FUNGAL_1"/>
    <property type="match status" value="1"/>
</dbReference>
<dbReference type="GO" id="GO:0005634">
    <property type="term" value="C:nucleus"/>
    <property type="evidence" value="ECO:0007669"/>
    <property type="project" value="UniProtKB-SubCell"/>
</dbReference>
<dbReference type="EMBL" id="CP051142">
    <property type="protein sequence ID" value="QIX00999.1"/>
    <property type="molecule type" value="Genomic_DNA"/>
</dbReference>
<dbReference type="Pfam" id="PF04082">
    <property type="entry name" value="Fungal_trans"/>
    <property type="match status" value="1"/>
</dbReference>
<dbReference type="Proteomes" id="UP000503462">
    <property type="component" value="Chromosome 4"/>
</dbReference>
<dbReference type="InterPro" id="IPR001138">
    <property type="entry name" value="Zn2Cys6_DnaBD"/>
</dbReference>
<evidence type="ECO:0000259" key="5">
    <source>
        <dbReference type="PROSITE" id="PS50048"/>
    </source>
</evidence>
<dbReference type="AlphaFoldDB" id="A0A6H0Y2B1"/>
<protein>
    <recommendedName>
        <fullName evidence="5">Zn(2)-C6 fungal-type domain-containing protein</fullName>
    </recommendedName>
</protein>
<comment type="subcellular location">
    <subcellularLocation>
        <location evidence="1">Nucleus</location>
    </subcellularLocation>
</comment>
<feature type="region of interest" description="Disordered" evidence="4">
    <location>
        <begin position="60"/>
        <end position="85"/>
    </location>
</feature>
<dbReference type="InterPro" id="IPR050613">
    <property type="entry name" value="Sec_Metabolite_Reg"/>
</dbReference>
<evidence type="ECO:0000256" key="2">
    <source>
        <dbReference type="ARBA" id="ARBA00022723"/>
    </source>
</evidence>
<reference evidence="6 7" key="1">
    <citation type="journal article" date="2016" name="Sci. Rep.">
        <title>Peltaster fructicola genome reveals evolution from an invasive phytopathogen to an ectophytic parasite.</title>
        <authorList>
            <person name="Xu C."/>
            <person name="Chen H."/>
            <person name="Gleason M.L."/>
            <person name="Xu J.R."/>
            <person name="Liu H."/>
            <person name="Zhang R."/>
            <person name="Sun G."/>
        </authorList>
    </citation>
    <scope>NUCLEOTIDE SEQUENCE [LARGE SCALE GENOMIC DNA]</scope>
    <source>
        <strain evidence="6 7">LNHT1506</strain>
    </source>
</reference>
<dbReference type="SMART" id="SM00066">
    <property type="entry name" value="GAL4"/>
    <property type="match status" value="1"/>
</dbReference>
<dbReference type="GO" id="GO:0008270">
    <property type="term" value="F:zinc ion binding"/>
    <property type="evidence" value="ECO:0007669"/>
    <property type="project" value="InterPro"/>
</dbReference>
<dbReference type="GO" id="GO:0000981">
    <property type="term" value="F:DNA-binding transcription factor activity, RNA polymerase II-specific"/>
    <property type="evidence" value="ECO:0007669"/>
    <property type="project" value="InterPro"/>
</dbReference>
<organism evidence="6 7">
    <name type="scientific">Peltaster fructicola</name>
    <dbReference type="NCBI Taxonomy" id="286661"/>
    <lineage>
        <taxon>Eukaryota</taxon>
        <taxon>Fungi</taxon>
        <taxon>Dikarya</taxon>
        <taxon>Ascomycota</taxon>
        <taxon>Pezizomycotina</taxon>
        <taxon>Dothideomycetes</taxon>
        <taxon>Dothideomycetes incertae sedis</taxon>
        <taxon>Peltaster</taxon>
    </lineage>
</organism>
<keyword evidence="3" id="KW-0539">Nucleus</keyword>
<dbReference type="GO" id="GO:0003677">
    <property type="term" value="F:DNA binding"/>
    <property type="evidence" value="ECO:0007669"/>
    <property type="project" value="InterPro"/>
</dbReference>
<evidence type="ECO:0000313" key="7">
    <source>
        <dbReference type="Proteomes" id="UP000503462"/>
    </source>
</evidence>
<dbReference type="OrthoDB" id="4898680at2759"/>
<sequence>MEVAVATNVDANRKNGKPASCEPCRKAKVRCDHSRPTCGRCRRKRIISRCWYHPAPLTKDRPPSRPLSPVSSAPPQAPSYSTLPTPVPIDASALSRNRQAKAARSIEKLVACLEEAPLIDELVQKYYAISSLFSLVPTSFILPAMTDLRTRLATSRDRKAILLDITHTMLNLAREPVSLDEGTTPSAFIAQHRGESLRVEMLGLIYTIAARASLFDCVQLHENKAAFVQKMYSCSNKALTWARKHLSQVSDTMVWLALENFLLTSQVAGDASLASFRCLGALLTDVLALKLHRESSYSALPFFLIQIRRRVMASTFNLDKFVVALIGSPPKLAKRYIDCELPLDLTESEILAEPPLSQEQLQSLLTPDGWSREARHTGSTHARVRFLLASLREEVLDHEYRVHDVNSVQSLLDLSMRSHTVWESLPAHLRYTADCWSSGIPMVRCLMLITVYLSYRHLDLHIFGLLQKIDSSFGPPMLEVAHDIVDAIVQLSKARSRASFVSYDFAYLIIAHGVPSALQLSAALADRNSARLPSTLSRSTLLRNLSVFVASLESLHDLGDMDKSTATDAVETISRVLDNVLAAPERNNDSLTEETVDDAHEAYATLPAQSARTAFAIDSGVSGFIDETPAWFGDLDWMGPGSDWIKF</sequence>
<dbReference type="PANTHER" id="PTHR31001">
    <property type="entry name" value="UNCHARACTERIZED TRANSCRIPTIONAL REGULATORY PROTEIN"/>
    <property type="match status" value="1"/>
</dbReference>
<keyword evidence="7" id="KW-1185">Reference proteome</keyword>
<dbReference type="Gene3D" id="4.10.240.10">
    <property type="entry name" value="Zn(2)-C6 fungal-type DNA-binding domain"/>
    <property type="match status" value="1"/>
</dbReference>
<dbReference type="CDD" id="cd00067">
    <property type="entry name" value="GAL4"/>
    <property type="match status" value="1"/>
</dbReference>
<dbReference type="PANTHER" id="PTHR31001:SF40">
    <property type="entry name" value="ZN(II)2CYS6 TRANSCRIPTION FACTOR (EUROFUNG)"/>
    <property type="match status" value="1"/>
</dbReference>
<dbReference type="CDD" id="cd12148">
    <property type="entry name" value="fungal_TF_MHR"/>
    <property type="match status" value="1"/>
</dbReference>
<evidence type="ECO:0000256" key="1">
    <source>
        <dbReference type="ARBA" id="ARBA00004123"/>
    </source>
</evidence>
<feature type="domain" description="Zn(2)-C6 fungal-type" evidence="5">
    <location>
        <begin position="20"/>
        <end position="52"/>
    </location>
</feature>